<proteinExistence type="inferred from homology"/>
<comment type="miscellaneous">
    <text evidence="14">The active site is a redox-active disulfide bond.</text>
</comment>
<protein>
    <recommendedName>
        <fullName evidence="3 14">Dihydrolipoyl dehydrogenase</fullName>
        <ecNumber evidence="2 14">1.8.1.4</ecNumber>
    </recommendedName>
</protein>
<evidence type="ECO:0000256" key="6">
    <source>
        <dbReference type="ARBA" id="ARBA00023002"/>
    </source>
</evidence>
<feature type="binding site" evidence="12">
    <location>
        <position position="117"/>
    </location>
    <ligand>
        <name>FAD</name>
        <dbReference type="ChEBI" id="CHEBI:57692"/>
    </ligand>
</feature>
<keyword evidence="6 14" id="KW-0560">Oxidoreductase</keyword>
<keyword evidence="7 12" id="KW-0520">NAD</keyword>
<reference evidence="15 16" key="1">
    <citation type="submission" date="2017-12" db="EMBL/GenBank/DDBJ databases">
        <title>Genomes of bacteria within cyanobacterial aggregates.</title>
        <authorList>
            <person name="Cai H."/>
        </authorList>
    </citation>
    <scope>NUCLEOTIDE SEQUENCE [LARGE SCALE GENOMIC DNA]</scope>
    <source>
        <strain evidence="15 16">TH16</strain>
    </source>
</reference>
<dbReference type="SUPFAM" id="SSF55424">
    <property type="entry name" value="FAD/NAD-linked reductases, dimerisation (C-terminal) domain"/>
    <property type="match status" value="1"/>
</dbReference>
<dbReference type="PRINTS" id="PR00411">
    <property type="entry name" value="PNDRDTASEI"/>
</dbReference>
<dbReference type="PANTHER" id="PTHR22912">
    <property type="entry name" value="DISULFIDE OXIDOREDUCTASE"/>
    <property type="match status" value="1"/>
</dbReference>
<feature type="binding site" evidence="12">
    <location>
        <position position="275"/>
    </location>
    <ligand>
        <name>NAD(+)</name>
        <dbReference type="ChEBI" id="CHEBI:57540"/>
    </ligand>
</feature>
<dbReference type="OrthoDB" id="9764616at2"/>
<gene>
    <name evidence="15" type="ORF">C0V82_05020</name>
</gene>
<dbReference type="GO" id="GO:0005737">
    <property type="term" value="C:cytoplasm"/>
    <property type="evidence" value="ECO:0007669"/>
    <property type="project" value="UniProtKB-ARBA"/>
</dbReference>
<dbReference type="InterPro" id="IPR016156">
    <property type="entry name" value="FAD/NAD-linked_Rdtase_dimer_sf"/>
</dbReference>
<dbReference type="AlphaFoldDB" id="A0A2K9NAV0"/>
<dbReference type="InterPro" id="IPR006258">
    <property type="entry name" value="Lipoamide_DH"/>
</dbReference>
<evidence type="ECO:0000256" key="3">
    <source>
        <dbReference type="ARBA" id="ARBA00016961"/>
    </source>
</evidence>
<dbReference type="GO" id="GO:0004148">
    <property type="term" value="F:dihydrolipoyl dehydrogenase (NADH) activity"/>
    <property type="evidence" value="ECO:0007669"/>
    <property type="project" value="UniProtKB-EC"/>
</dbReference>
<feature type="binding site" evidence="12">
    <location>
        <begin position="183"/>
        <end position="190"/>
    </location>
    <ligand>
        <name>NAD(+)</name>
        <dbReference type="ChEBI" id="CHEBI:57540"/>
    </ligand>
</feature>
<feature type="binding site" evidence="12">
    <location>
        <begin position="322"/>
        <end position="325"/>
    </location>
    <ligand>
        <name>FAD</name>
        <dbReference type="ChEBI" id="CHEBI:57692"/>
    </ligand>
</feature>
<evidence type="ECO:0000256" key="9">
    <source>
        <dbReference type="ARBA" id="ARBA00023284"/>
    </source>
</evidence>
<dbReference type="PROSITE" id="PS00076">
    <property type="entry name" value="PYRIDINE_REDOX_1"/>
    <property type="match status" value="1"/>
</dbReference>
<dbReference type="PANTHER" id="PTHR22912:SF151">
    <property type="entry name" value="DIHYDROLIPOYL DEHYDROGENASE, MITOCHONDRIAL"/>
    <property type="match status" value="1"/>
</dbReference>
<keyword evidence="16" id="KW-1185">Reference proteome</keyword>
<keyword evidence="8" id="KW-1015">Disulfide bond</keyword>
<organism evidence="15 16">
    <name type="scientific">Niveispirillum cyanobacteriorum</name>
    <dbReference type="NCBI Taxonomy" id="1612173"/>
    <lineage>
        <taxon>Bacteria</taxon>
        <taxon>Pseudomonadati</taxon>
        <taxon>Pseudomonadota</taxon>
        <taxon>Alphaproteobacteria</taxon>
        <taxon>Rhodospirillales</taxon>
        <taxon>Azospirillaceae</taxon>
        <taxon>Niveispirillum</taxon>
    </lineage>
</organism>
<dbReference type="InterPro" id="IPR036188">
    <property type="entry name" value="FAD/NAD-bd_sf"/>
</dbReference>
<dbReference type="FunFam" id="3.30.390.30:FF:000001">
    <property type="entry name" value="Dihydrolipoyl dehydrogenase"/>
    <property type="match status" value="1"/>
</dbReference>
<evidence type="ECO:0000313" key="16">
    <source>
        <dbReference type="Proteomes" id="UP000234752"/>
    </source>
</evidence>
<evidence type="ECO:0000313" key="15">
    <source>
        <dbReference type="EMBL" id="AUN29656.1"/>
    </source>
</evidence>
<evidence type="ECO:0000256" key="2">
    <source>
        <dbReference type="ARBA" id="ARBA00012608"/>
    </source>
</evidence>
<feature type="active site" description="Proton acceptor" evidence="11">
    <location>
        <position position="448"/>
    </location>
</feature>
<keyword evidence="9 14" id="KW-0676">Redox-active center</keyword>
<feature type="binding site" evidence="12">
    <location>
        <position position="316"/>
    </location>
    <ligand>
        <name>FAD</name>
        <dbReference type="ChEBI" id="CHEBI:57692"/>
    </ligand>
</feature>
<dbReference type="NCBIfam" id="TIGR01350">
    <property type="entry name" value="lipoamide_DH"/>
    <property type="match status" value="1"/>
</dbReference>
<evidence type="ECO:0000256" key="7">
    <source>
        <dbReference type="ARBA" id="ARBA00023027"/>
    </source>
</evidence>
<dbReference type="Gene3D" id="3.30.390.30">
    <property type="match status" value="1"/>
</dbReference>
<dbReference type="FunFam" id="3.50.50.60:FF:000001">
    <property type="entry name" value="Dihydrolipoyl dehydrogenase, mitochondrial"/>
    <property type="match status" value="1"/>
</dbReference>
<evidence type="ECO:0000256" key="12">
    <source>
        <dbReference type="PIRSR" id="PIRSR000350-3"/>
    </source>
</evidence>
<dbReference type="RefSeq" id="WP_102111380.1">
    <property type="nucleotide sequence ID" value="NZ_BMGN01000003.1"/>
</dbReference>
<dbReference type="Pfam" id="PF02852">
    <property type="entry name" value="Pyr_redox_dim"/>
    <property type="match status" value="1"/>
</dbReference>
<keyword evidence="4 14" id="KW-0285">Flavoprotein</keyword>
<accession>A0A2K9NAV0</accession>
<comment type="cofactor">
    <cofactor evidence="12 14">
        <name>FAD</name>
        <dbReference type="ChEBI" id="CHEBI:57692"/>
    </cofactor>
    <text evidence="12 14">Binds 1 FAD per subunit.</text>
</comment>
<dbReference type="Gene3D" id="3.50.50.60">
    <property type="entry name" value="FAD/NAD(P)-binding domain"/>
    <property type="match status" value="2"/>
</dbReference>
<dbReference type="InterPro" id="IPR001100">
    <property type="entry name" value="Pyr_nuc-diS_OxRdtase"/>
</dbReference>
<dbReference type="GO" id="GO:0050660">
    <property type="term" value="F:flavin adenine dinucleotide binding"/>
    <property type="evidence" value="ECO:0007669"/>
    <property type="project" value="InterPro"/>
</dbReference>
<keyword evidence="12" id="KW-0547">Nucleotide-binding</keyword>
<feature type="binding site" evidence="12">
    <location>
        <begin position="146"/>
        <end position="148"/>
    </location>
    <ligand>
        <name>FAD</name>
        <dbReference type="ChEBI" id="CHEBI:57692"/>
    </ligand>
</feature>
<dbReference type="InterPro" id="IPR050151">
    <property type="entry name" value="Class-I_Pyr_Nuc-Dis_Oxidored"/>
</dbReference>
<name>A0A2K9NAV0_9PROT</name>
<dbReference type="KEGG" id="ncb:C0V82_05020"/>
<evidence type="ECO:0000256" key="1">
    <source>
        <dbReference type="ARBA" id="ARBA00007532"/>
    </source>
</evidence>
<dbReference type="Proteomes" id="UP000234752">
    <property type="component" value="Chromosome eg_1"/>
</dbReference>
<comment type="catalytic activity">
    <reaction evidence="10 14">
        <text>N(6)-[(R)-dihydrolipoyl]-L-lysyl-[protein] + NAD(+) = N(6)-[(R)-lipoyl]-L-lysyl-[protein] + NADH + H(+)</text>
        <dbReference type="Rhea" id="RHEA:15045"/>
        <dbReference type="Rhea" id="RHEA-COMP:10474"/>
        <dbReference type="Rhea" id="RHEA-COMP:10475"/>
        <dbReference type="ChEBI" id="CHEBI:15378"/>
        <dbReference type="ChEBI" id="CHEBI:57540"/>
        <dbReference type="ChEBI" id="CHEBI:57945"/>
        <dbReference type="ChEBI" id="CHEBI:83099"/>
        <dbReference type="ChEBI" id="CHEBI:83100"/>
        <dbReference type="EC" id="1.8.1.4"/>
    </reaction>
</comment>
<sequence length="469" mass="49071">MADTQFDLVVIGAGPGGYVAAIRAAQLGMRVAVVEKRKTLGGTCLNVGCIPSKALLVASEKFSEAKHHLGAFGVKVSGVELDLPGMMKHKDEVVKSNVTGVDFLFKKNKITRFTGLGSIKAAGIVTVTKDDGSTEDVATKNILIATGSDVAPLPGVTIDEKRIVSSDGAIALDTVPGRLVVIGGGVIGLELGSVWQRLGAQVTVVEFFDRILPTMDGEVSKQMQRIMGKQGLSFKTSTKVTSAVTEGEVVKLTIEAAAGGNAETLEADIVLVAIGRRPFTSGLGLEAVGVALDERRRVKIDHHFQTNVPGIYAIGDVVAGAMLAHKAEEEGVVFAEILAGQTGHINYDAIPGVVYTWPEVASVGKTEEQLKAEGVAYKAGKFPFTANGRARSMNATDGFVKILADAKTDRILGAHIIGASAGEMIEELGLAIEFGASAEDIARTSHAHPTLTEAIKEAALAVDGRAIHM</sequence>
<dbReference type="InterPro" id="IPR004099">
    <property type="entry name" value="Pyr_nucl-diS_OxRdtase_dimer"/>
</dbReference>
<dbReference type="GO" id="GO:0006103">
    <property type="term" value="P:2-oxoglutarate metabolic process"/>
    <property type="evidence" value="ECO:0007669"/>
    <property type="project" value="TreeGrafter"/>
</dbReference>
<dbReference type="SUPFAM" id="SSF51905">
    <property type="entry name" value="FAD/NAD(P)-binding domain"/>
    <property type="match status" value="1"/>
</dbReference>
<evidence type="ECO:0000256" key="8">
    <source>
        <dbReference type="ARBA" id="ARBA00023157"/>
    </source>
</evidence>
<dbReference type="PIRSF" id="PIRSF000350">
    <property type="entry name" value="Mercury_reductase_MerA"/>
    <property type="match status" value="1"/>
</dbReference>
<feature type="binding site" evidence="12">
    <location>
        <position position="206"/>
    </location>
    <ligand>
        <name>NAD(+)</name>
        <dbReference type="ChEBI" id="CHEBI:57540"/>
    </ligand>
</feature>
<comment type="similarity">
    <text evidence="1 14">Belongs to the class-I pyridine nucleotide-disulfide oxidoreductase family.</text>
</comment>
<dbReference type="EMBL" id="CP025611">
    <property type="protein sequence ID" value="AUN29656.1"/>
    <property type="molecule type" value="Genomic_DNA"/>
</dbReference>
<keyword evidence="5 12" id="KW-0274">FAD</keyword>
<dbReference type="PRINTS" id="PR00368">
    <property type="entry name" value="FADPNR"/>
</dbReference>
<dbReference type="Pfam" id="PF07992">
    <property type="entry name" value="Pyr_redox_2"/>
    <property type="match status" value="1"/>
</dbReference>
<evidence type="ECO:0000256" key="11">
    <source>
        <dbReference type="PIRSR" id="PIRSR000350-2"/>
    </source>
</evidence>
<evidence type="ECO:0000256" key="5">
    <source>
        <dbReference type="ARBA" id="ARBA00022827"/>
    </source>
</evidence>
<evidence type="ECO:0000256" key="14">
    <source>
        <dbReference type="RuleBase" id="RU003692"/>
    </source>
</evidence>
<dbReference type="EC" id="1.8.1.4" evidence="2 14"/>
<dbReference type="InterPro" id="IPR023753">
    <property type="entry name" value="FAD/NAD-binding_dom"/>
</dbReference>
<evidence type="ECO:0000256" key="4">
    <source>
        <dbReference type="ARBA" id="ARBA00022630"/>
    </source>
</evidence>
<feature type="binding site" evidence="12">
    <location>
        <position position="53"/>
    </location>
    <ligand>
        <name>FAD</name>
        <dbReference type="ChEBI" id="CHEBI:57692"/>
    </ligand>
</feature>
<dbReference type="InterPro" id="IPR012999">
    <property type="entry name" value="Pyr_OxRdtase_I_AS"/>
</dbReference>
<feature type="disulfide bond" description="Redox-active" evidence="13">
    <location>
        <begin position="44"/>
        <end position="49"/>
    </location>
</feature>
<evidence type="ECO:0000256" key="10">
    <source>
        <dbReference type="ARBA" id="ARBA00049187"/>
    </source>
</evidence>
<evidence type="ECO:0000256" key="13">
    <source>
        <dbReference type="PIRSR" id="PIRSR000350-4"/>
    </source>
</evidence>